<accession>A0A1B8H103</accession>
<dbReference type="Pfam" id="PF00892">
    <property type="entry name" value="EamA"/>
    <property type="match status" value="2"/>
</dbReference>
<dbReference type="GO" id="GO:0016020">
    <property type="term" value="C:membrane"/>
    <property type="evidence" value="ECO:0007669"/>
    <property type="project" value="UniProtKB-SubCell"/>
</dbReference>
<dbReference type="InterPro" id="IPR000620">
    <property type="entry name" value="EamA_dom"/>
</dbReference>
<dbReference type="NCBIfam" id="NF008676">
    <property type="entry name" value="PRK11689.1"/>
    <property type="match status" value="1"/>
</dbReference>
<feature type="domain" description="EamA" evidence="8">
    <location>
        <begin position="162"/>
        <end position="289"/>
    </location>
</feature>
<evidence type="ECO:0000256" key="2">
    <source>
        <dbReference type="ARBA" id="ARBA00007362"/>
    </source>
</evidence>
<reference evidence="10" key="1">
    <citation type="submission" date="2016-06" db="EMBL/GenBank/DDBJ databases">
        <authorList>
            <person name="Butler K."/>
        </authorList>
    </citation>
    <scope>NUCLEOTIDE SEQUENCE [LARGE SCALE GENOMIC DNA]</scope>
    <source>
        <strain evidence="10">GCSL-Mp20</strain>
    </source>
</reference>
<dbReference type="AlphaFoldDB" id="A0A1B8H103"/>
<feature type="transmembrane region" description="Helical" evidence="7">
    <location>
        <begin position="100"/>
        <end position="116"/>
    </location>
</feature>
<keyword evidence="5 7" id="KW-1133">Transmembrane helix</keyword>
<evidence type="ECO:0000256" key="1">
    <source>
        <dbReference type="ARBA" id="ARBA00004651"/>
    </source>
</evidence>
<dbReference type="InterPro" id="IPR050638">
    <property type="entry name" value="AA-Vitamin_Transporters"/>
</dbReference>
<evidence type="ECO:0000313" key="9">
    <source>
        <dbReference type="EMBL" id="OBU02750.1"/>
    </source>
</evidence>
<dbReference type="RefSeq" id="WP_067406531.1">
    <property type="nucleotide sequence ID" value="NZ_LZEY01000060.1"/>
</dbReference>
<keyword evidence="10" id="KW-1185">Reference proteome</keyword>
<keyword evidence="4 7" id="KW-0812">Transmembrane</keyword>
<comment type="similarity">
    <text evidence="2">Belongs to the EamA transporter family.</text>
</comment>
<evidence type="ECO:0000313" key="10">
    <source>
        <dbReference type="Proteomes" id="UP000092377"/>
    </source>
</evidence>
<dbReference type="OrthoDB" id="7065924at2"/>
<feature type="transmembrane region" description="Helical" evidence="7">
    <location>
        <begin position="123"/>
        <end position="140"/>
    </location>
</feature>
<feature type="transmembrane region" description="Helical" evidence="7">
    <location>
        <begin position="160"/>
        <end position="178"/>
    </location>
</feature>
<evidence type="ECO:0000256" key="6">
    <source>
        <dbReference type="ARBA" id="ARBA00023136"/>
    </source>
</evidence>
<keyword evidence="3" id="KW-1003">Cell membrane</keyword>
<name>A0A1B8H103_9GAMM</name>
<feature type="transmembrane region" description="Helical" evidence="7">
    <location>
        <begin position="67"/>
        <end position="88"/>
    </location>
</feature>
<comment type="caution">
    <text evidence="9">The sequence shown here is derived from an EMBL/GenBank/DDBJ whole genome shotgun (WGS) entry which is preliminary data.</text>
</comment>
<dbReference type="Proteomes" id="UP000092377">
    <property type="component" value="Unassembled WGS sequence"/>
</dbReference>
<gene>
    <name evidence="9" type="ORF">AYY18_12165</name>
</gene>
<evidence type="ECO:0000256" key="7">
    <source>
        <dbReference type="SAM" id="Phobius"/>
    </source>
</evidence>
<evidence type="ECO:0000256" key="5">
    <source>
        <dbReference type="ARBA" id="ARBA00022989"/>
    </source>
</evidence>
<dbReference type="SUPFAM" id="SSF103481">
    <property type="entry name" value="Multidrug resistance efflux transporter EmrE"/>
    <property type="match status" value="2"/>
</dbReference>
<feature type="transmembrane region" description="Helical" evidence="7">
    <location>
        <begin position="39"/>
        <end position="60"/>
    </location>
</feature>
<evidence type="ECO:0000259" key="8">
    <source>
        <dbReference type="Pfam" id="PF00892"/>
    </source>
</evidence>
<evidence type="ECO:0000256" key="3">
    <source>
        <dbReference type="ARBA" id="ARBA00022475"/>
    </source>
</evidence>
<keyword evidence="6 7" id="KW-0472">Membrane</keyword>
<feature type="transmembrane region" description="Helical" evidence="7">
    <location>
        <begin position="190"/>
        <end position="211"/>
    </location>
</feature>
<dbReference type="EMBL" id="LZEY01000060">
    <property type="protein sequence ID" value="OBU02750.1"/>
    <property type="molecule type" value="Genomic_DNA"/>
</dbReference>
<feature type="transmembrane region" description="Helical" evidence="7">
    <location>
        <begin position="9"/>
        <end position="27"/>
    </location>
</feature>
<comment type="subcellular location">
    <subcellularLocation>
        <location evidence="1">Cell membrane</location>
        <topology evidence="1">Multi-pass membrane protein</topology>
    </subcellularLocation>
</comment>
<protein>
    <submittedName>
        <fullName evidence="9">Aromatic amino acid transporter</fullName>
    </submittedName>
</protein>
<dbReference type="InterPro" id="IPR037185">
    <property type="entry name" value="EmrE-like"/>
</dbReference>
<organism evidence="9 10">
    <name type="scientific">Morganella psychrotolerans</name>
    <dbReference type="NCBI Taxonomy" id="368603"/>
    <lineage>
        <taxon>Bacteria</taxon>
        <taxon>Pseudomonadati</taxon>
        <taxon>Pseudomonadota</taxon>
        <taxon>Gammaproteobacteria</taxon>
        <taxon>Enterobacterales</taxon>
        <taxon>Morganellaceae</taxon>
        <taxon>Morganella</taxon>
    </lineage>
</organism>
<evidence type="ECO:0000256" key="4">
    <source>
        <dbReference type="ARBA" id="ARBA00022692"/>
    </source>
</evidence>
<proteinExistence type="inferred from homology"/>
<feature type="transmembrane region" description="Helical" evidence="7">
    <location>
        <begin position="217"/>
        <end position="239"/>
    </location>
</feature>
<sequence>MGKFSAHTATFYGILAILFWSTIVALIKRVSEDFGPTFGAALIYTLGSVMLLLVMGLPAVHRYPRKYLIWGTALFVSYELCFILALGFSQNRQQAIELGMVNYLWPSLTVGLAVIMGGQRLRLLLIAGLVLAVLGISRVIGGDSGLSLSSVTDNVALNPLSYGLAFAGAIIWAFYSNLSRKLADGNNGITLFFILTALGLWVLSAFDGITIPADISVSTLGFLVAAAALTCAANSLWTIAVLRGNVALIGTLSYFTPVLSTAFSSLLLSTALSLAFWQGVLMVTGGSLLCWLATRRP</sequence>
<feature type="transmembrane region" description="Helical" evidence="7">
    <location>
        <begin position="274"/>
        <end position="294"/>
    </location>
</feature>
<feature type="domain" description="EamA" evidence="8">
    <location>
        <begin position="10"/>
        <end position="137"/>
    </location>
</feature>
<feature type="transmembrane region" description="Helical" evidence="7">
    <location>
        <begin position="246"/>
        <end position="268"/>
    </location>
</feature>
<dbReference type="PANTHER" id="PTHR32322">
    <property type="entry name" value="INNER MEMBRANE TRANSPORTER"/>
    <property type="match status" value="1"/>
</dbReference>
<dbReference type="PANTHER" id="PTHR32322:SF2">
    <property type="entry name" value="EAMA DOMAIN-CONTAINING PROTEIN"/>
    <property type="match status" value="1"/>
</dbReference>